<evidence type="ECO:0000313" key="1">
    <source>
        <dbReference type="EMBL" id="MBW4544804.1"/>
    </source>
</evidence>
<evidence type="ECO:0000313" key="2">
    <source>
        <dbReference type="Proteomes" id="UP000753908"/>
    </source>
</evidence>
<proteinExistence type="predicted"/>
<dbReference type="AlphaFoldDB" id="A0A951PKF6"/>
<reference evidence="1" key="2">
    <citation type="journal article" date="2022" name="Microbiol. Resour. Announc.">
        <title>Metagenome Sequencing to Explore Phylogenomics of Terrestrial Cyanobacteria.</title>
        <authorList>
            <person name="Ward R.D."/>
            <person name="Stajich J.E."/>
            <person name="Johansen J.R."/>
            <person name="Huntemann M."/>
            <person name="Clum A."/>
            <person name="Foster B."/>
            <person name="Foster B."/>
            <person name="Roux S."/>
            <person name="Palaniappan K."/>
            <person name="Varghese N."/>
            <person name="Mukherjee S."/>
            <person name="Reddy T.B.K."/>
            <person name="Daum C."/>
            <person name="Copeland A."/>
            <person name="Chen I.A."/>
            <person name="Ivanova N.N."/>
            <person name="Kyrpides N.C."/>
            <person name="Shapiro N."/>
            <person name="Eloe-Fadrosh E.A."/>
            <person name="Pietrasiak N."/>
        </authorList>
    </citation>
    <scope>NUCLEOTIDE SEQUENCE</scope>
    <source>
        <strain evidence="1">CPER-KK1</strain>
    </source>
</reference>
<dbReference type="EMBL" id="JAHHIF010000011">
    <property type="protein sequence ID" value="MBW4544804.1"/>
    <property type="molecule type" value="Genomic_DNA"/>
</dbReference>
<sequence length="308" mass="32837">MTSEAGSNKLFPEFSLPTGVSQGSKGIKDFLTETINKAVGTVAEAADNAKETLTQTTGVAVNQVTQVTEQAIGSVTQTAEQATGALSETASKAVSTVKESAQRAVGTVAETAEKAKVSLNEATGQAVNQVTQATQQSLNSLSETTEQAKASINEMVQGTETLTGGVADAIQVQLSKMIHNWLAAHPVISWAISHPLQTLGIVLLVIFLLRGLLKLLAQSIEKVWLLILKSPFLLGQFLFRGSSKLISLKGVNASQPVLPKPEQFLSLESPNQQVQLAQLLKRIEEISQEQSQLLQKVTAILESNKQVN</sequence>
<accession>A0A951PKF6</accession>
<name>A0A951PKF6_9CYAN</name>
<organism evidence="1 2">
    <name type="scientific">Symplocastrum torsivum CPER-KK1</name>
    <dbReference type="NCBI Taxonomy" id="450513"/>
    <lineage>
        <taxon>Bacteria</taxon>
        <taxon>Bacillati</taxon>
        <taxon>Cyanobacteriota</taxon>
        <taxon>Cyanophyceae</taxon>
        <taxon>Oscillatoriophycideae</taxon>
        <taxon>Oscillatoriales</taxon>
        <taxon>Microcoleaceae</taxon>
        <taxon>Symplocastrum</taxon>
    </lineage>
</organism>
<reference evidence="1" key="1">
    <citation type="submission" date="2021-05" db="EMBL/GenBank/DDBJ databases">
        <authorList>
            <person name="Pietrasiak N."/>
            <person name="Ward R."/>
            <person name="Stajich J.E."/>
            <person name="Kurbessoian T."/>
        </authorList>
    </citation>
    <scope>NUCLEOTIDE SEQUENCE</scope>
    <source>
        <strain evidence="1">CPER-KK1</strain>
    </source>
</reference>
<protein>
    <submittedName>
        <fullName evidence="1">Uncharacterized protein</fullName>
    </submittedName>
</protein>
<dbReference type="Proteomes" id="UP000753908">
    <property type="component" value="Unassembled WGS sequence"/>
</dbReference>
<dbReference type="Gene3D" id="1.20.120.20">
    <property type="entry name" value="Apolipoprotein"/>
    <property type="match status" value="1"/>
</dbReference>
<comment type="caution">
    <text evidence="1">The sequence shown here is derived from an EMBL/GenBank/DDBJ whole genome shotgun (WGS) entry which is preliminary data.</text>
</comment>
<gene>
    <name evidence="1" type="ORF">KME25_10235</name>
</gene>